<proteinExistence type="predicted"/>
<dbReference type="Proteomes" id="UP001292094">
    <property type="component" value="Unassembled WGS sequence"/>
</dbReference>
<organism evidence="2 3">
    <name type="scientific">Petrolisthes manimaculis</name>
    <dbReference type="NCBI Taxonomy" id="1843537"/>
    <lineage>
        <taxon>Eukaryota</taxon>
        <taxon>Metazoa</taxon>
        <taxon>Ecdysozoa</taxon>
        <taxon>Arthropoda</taxon>
        <taxon>Crustacea</taxon>
        <taxon>Multicrustacea</taxon>
        <taxon>Malacostraca</taxon>
        <taxon>Eumalacostraca</taxon>
        <taxon>Eucarida</taxon>
        <taxon>Decapoda</taxon>
        <taxon>Pleocyemata</taxon>
        <taxon>Anomura</taxon>
        <taxon>Galatheoidea</taxon>
        <taxon>Porcellanidae</taxon>
        <taxon>Petrolisthes</taxon>
    </lineage>
</organism>
<reference evidence="2" key="1">
    <citation type="submission" date="2023-11" db="EMBL/GenBank/DDBJ databases">
        <title>Genome assemblies of two species of porcelain crab, Petrolisthes cinctipes and Petrolisthes manimaculis (Anomura: Porcellanidae).</title>
        <authorList>
            <person name="Angst P."/>
        </authorList>
    </citation>
    <scope>NUCLEOTIDE SEQUENCE</scope>
    <source>
        <strain evidence="2">PB745_02</strain>
        <tissue evidence="2">Gill</tissue>
    </source>
</reference>
<dbReference type="AlphaFoldDB" id="A0AAE1TU18"/>
<feature type="region of interest" description="Disordered" evidence="1">
    <location>
        <begin position="167"/>
        <end position="199"/>
    </location>
</feature>
<dbReference type="EMBL" id="JAWZYT010003583">
    <property type="protein sequence ID" value="KAK4297707.1"/>
    <property type="molecule type" value="Genomic_DNA"/>
</dbReference>
<evidence type="ECO:0000256" key="1">
    <source>
        <dbReference type="SAM" id="MobiDB-lite"/>
    </source>
</evidence>
<gene>
    <name evidence="2" type="ORF">Pmani_029897</name>
</gene>
<feature type="compositionally biased region" description="Basic and acidic residues" evidence="1">
    <location>
        <begin position="178"/>
        <end position="188"/>
    </location>
</feature>
<comment type="caution">
    <text evidence="2">The sequence shown here is derived from an EMBL/GenBank/DDBJ whole genome shotgun (WGS) entry which is preliminary data.</text>
</comment>
<sequence length="199" mass="23233">MEYKHQLWSPYKTMDIVSVEGPQRTFTSKIQDVQHLKYWEILQHLKLCSMQRKGKRYIVIHVWKVFEGHMLNMSIQANYGIRRGRFCNVKSISGTAQKIRTIKYNTFTHNGARLFTYVPQKLRDITGVPVESFMRELDKWLASLPGQPPTPCRPRSRIPILDLDAGYSHSHHNTLPEVTRKRREEERPGAGGCRHQPGH</sequence>
<keyword evidence="3" id="KW-1185">Reference proteome</keyword>
<evidence type="ECO:0000313" key="2">
    <source>
        <dbReference type="EMBL" id="KAK4297707.1"/>
    </source>
</evidence>
<protein>
    <submittedName>
        <fullName evidence="2">Uncharacterized protein</fullName>
    </submittedName>
</protein>
<name>A0AAE1TU18_9EUCA</name>
<evidence type="ECO:0000313" key="3">
    <source>
        <dbReference type="Proteomes" id="UP001292094"/>
    </source>
</evidence>
<accession>A0AAE1TU18</accession>